<dbReference type="PROSITE" id="PS00108">
    <property type="entry name" value="PROTEIN_KINASE_ST"/>
    <property type="match status" value="1"/>
</dbReference>
<dbReference type="InterPro" id="IPR001245">
    <property type="entry name" value="Ser-Thr/Tyr_kinase_cat_dom"/>
</dbReference>
<evidence type="ECO:0000256" key="2">
    <source>
        <dbReference type="ARBA" id="ARBA00012513"/>
    </source>
</evidence>
<keyword evidence="16" id="KW-0675">Receptor</keyword>
<evidence type="ECO:0000256" key="19">
    <source>
        <dbReference type="ARBA" id="ARBA00048679"/>
    </source>
</evidence>
<evidence type="ECO:0000256" key="10">
    <source>
        <dbReference type="ARBA" id="ARBA00022737"/>
    </source>
</evidence>
<evidence type="ECO:0000256" key="4">
    <source>
        <dbReference type="ARBA" id="ARBA00022527"/>
    </source>
</evidence>
<keyword evidence="22" id="KW-1185">Reference proteome</keyword>
<evidence type="ECO:0000256" key="14">
    <source>
        <dbReference type="ARBA" id="ARBA00022989"/>
    </source>
</evidence>
<dbReference type="OrthoDB" id="676979at2759"/>
<dbReference type="InterPro" id="IPR008271">
    <property type="entry name" value="Ser/Thr_kinase_AS"/>
</dbReference>
<dbReference type="GO" id="GO:0005886">
    <property type="term" value="C:plasma membrane"/>
    <property type="evidence" value="ECO:0007669"/>
    <property type="project" value="UniProtKB-SubCell"/>
</dbReference>
<evidence type="ECO:0000313" key="22">
    <source>
        <dbReference type="Proteomes" id="UP001151287"/>
    </source>
</evidence>
<evidence type="ECO:0000256" key="8">
    <source>
        <dbReference type="ARBA" id="ARBA00022692"/>
    </source>
</evidence>
<dbReference type="GO" id="GO:0005524">
    <property type="term" value="F:ATP binding"/>
    <property type="evidence" value="ECO:0007669"/>
    <property type="project" value="UniProtKB-KW"/>
</dbReference>
<dbReference type="InterPro" id="IPR051564">
    <property type="entry name" value="LRR_receptor-like_kinase"/>
</dbReference>
<evidence type="ECO:0000256" key="17">
    <source>
        <dbReference type="ARBA" id="ARBA00023180"/>
    </source>
</evidence>
<dbReference type="InterPro" id="IPR000719">
    <property type="entry name" value="Prot_kinase_dom"/>
</dbReference>
<proteinExistence type="predicted"/>
<keyword evidence="10" id="KW-0677">Repeat</keyword>
<evidence type="ECO:0000256" key="7">
    <source>
        <dbReference type="ARBA" id="ARBA00022679"/>
    </source>
</evidence>
<dbReference type="GO" id="GO:0004674">
    <property type="term" value="F:protein serine/threonine kinase activity"/>
    <property type="evidence" value="ECO:0007669"/>
    <property type="project" value="UniProtKB-KW"/>
</dbReference>
<dbReference type="PANTHER" id="PTHR48055:SF55">
    <property type="entry name" value="PROTEIN KINASE DOMAIN-CONTAINING PROTEIN"/>
    <property type="match status" value="1"/>
</dbReference>
<accession>A0A9Q0HVA4</accession>
<evidence type="ECO:0000256" key="1">
    <source>
        <dbReference type="ARBA" id="ARBA00004162"/>
    </source>
</evidence>
<dbReference type="SUPFAM" id="SSF56112">
    <property type="entry name" value="Protein kinase-like (PK-like)"/>
    <property type="match status" value="1"/>
</dbReference>
<dbReference type="PROSITE" id="PS50011">
    <property type="entry name" value="PROTEIN_KINASE_DOM"/>
    <property type="match status" value="1"/>
</dbReference>
<keyword evidence="8" id="KW-0812">Transmembrane</keyword>
<dbReference type="EC" id="2.7.11.1" evidence="2"/>
<dbReference type="Gene3D" id="1.10.510.10">
    <property type="entry name" value="Transferase(Phosphotransferase) domain 1"/>
    <property type="match status" value="1"/>
</dbReference>
<sequence>MNFENVKTVAVKVLNLEKYGASRSFFSECEALRNVRHRNLIKVLGLCSSIDKHGNDFKALIFEFMPNCSLAAWLHPNANVYMDLSVRSLNLVQRLSIAIDVATALEYLHYHVPTPIVHCDLKPSNVLLDGDITAHAGDFGLARFLVPPETLPSHSLTSIDGIKGSIGYIPPEYGMGGRPSMEGDVYSYGILLLEIFTGVSPTDERLRDGVSLHKHVEIAYPEQVMDIIDTKLFSTANQEANTYASENVFGCLLLVIQCGLLCSKDSPKERITIKDVVKELNSAWKKLLG</sequence>
<dbReference type="SMART" id="SM00220">
    <property type="entry name" value="S_TKc"/>
    <property type="match status" value="1"/>
</dbReference>
<comment type="subcellular location">
    <subcellularLocation>
        <location evidence="1">Cell membrane</location>
        <topology evidence="1">Single-pass membrane protein</topology>
    </subcellularLocation>
</comment>
<keyword evidence="15" id="KW-0472">Membrane</keyword>
<comment type="catalytic activity">
    <reaction evidence="18">
        <text>L-threonyl-[protein] + ATP = O-phospho-L-threonyl-[protein] + ADP + H(+)</text>
        <dbReference type="Rhea" id="RHEA:46608"/>
        <dbReference type="Rhea" id="RHEA-COMP:11060"/>
        <dbReference type="Rhea" id="RHEA-COMP:11605"/>
        <dbReference type="ChEBI" id="CHEBI:15378"/>
        <dbReference type="ChEBI" id="CHEBI:30013"/>
        <dbReference type="ChEBI" id="CHEBI:30616"/>
        <dbReference type="ChEBI" id="CHEBI:61977"/>
        <dbReference type="ChEBI" id="CHEBI:456216"/>
        <dbReference type="EC" id="2.7.11.1"/>
    </reaction>
</comment>
<dbReference type="Proteomes" id="UP001151287">
    <property type="component" value="Unassembled WGS sequence"/>
</dbReference>
<evidence type="ECO:0000259" key="20">
    <source>
        <dbReference type="PROSITE" id="PS50011"/>
    </source>
</evidence>
<dbReference type="InterPro" id="IPR011009">
    <property type="entry name" value="Kinase-like_dom_sf"/>
</dbReference>
<dbReference type="Gene3D" id="3.30.200.20">
    <property type="entry name" value="Phosphorylase Kinase, domain 1"/>
    <property type="match status" value="1"/>
</dbReference>
<reference evidence="21" key="1">
    <citation type="journal article" date="2022" name="Cell">
        <title>Repeat-based holocentromeres influence genome architecture and karyotype evolution.</title>
        <authorList>
            <person name="Hofstatter P.G."/>
            <person name="Thangavel G."/>
            <person name="Lux T."/>
            <person name="Neumann P."/>
            <person name="Vondrak T."/>
            <person name="Novak P."/>
            <person name="Zhang M."/>
            <person name="Costa L."/>
            <person name="Castellani M."/>
            <person name="Scott A."/>
            <person name="Toegelov H."/>
            <person name="Fuchs J."/>
            <person name="Mata-Sucre Y."/>
            <person name="Dias Y."/>
            <person name="Vanzela A.L.L."/>
            <person name="Huettel B."/>
            <person name="Almeida C.C.S."/>
            <person name="Simkova H."/>
            <person name="Souza G."/>
            <person name="Pedrosa-Harand A."/>
            <person name="Macas J."/>
            <person name="Mayer K.F.X."/>
            <person name="Houben A."/>
            <person name="Marques A."/>
        </authorList>
    </citation>
    <scope>NUCLEOTIDE SEQUENCE</scope>
    <source>
        <strain evidence="21">RhyBre1mFocal</strain>
    </source>
</reference>
<organism evidence="21 22">
    <name type="scientific">Rhynchospora breviuscula</name>
    <dbReference type="NCBI Taxonomy" id="2022672"/>
    <lineage>
        <taxon>Eukaryota</taxon>
        <taxon>Viridiplantae</taxon>
        <taxon>Streptophyta</taxon>
        <taxon>Embryophyta</taxon>
        <taxon>Tracheophyta</taxon>
        <taxon>Spermatophyta</taxon>
        <taxon>Magnoliopsida</taxon>
        <taxon>Liliopsida</taxon>
        <taxon>Poales</taxon>
        <taxon>Cyperaceae</taxon>
        <taxon>Cyperoideae</taxon>
        <taxon>Rhynchosporeae</taxon>
        <taxon>Rhynchospora</taxon>
    </lineage>
</organism>
<evidence type="ECO:0000256" key="5">
    <source>
        <dbReference type="ARBA" id="ARBA00022553"/>
    </source>
</evidence>
<evidence type="ECO:0000256" key="3">
    <source>
        <dbReference type="ARBA" id="ARBA00022475"/>
    </source>
</evidence>
<keyword evidence="17" id="KW-0325">Glycoprotein</keyword>
<feature type="domain" description="Protein kinase" evidence="20">
    <location>
        <begin position="1"/>
        <end position="285"/>
    </location>
</feature>
<keyword evidence="13" id="KW-0067">ATP-binding</keyword>
<keyword evidence="11" id="KW-0547">Nucleotide-binding</keyword>
<keyword evidence="9" id="KW-0732">Signal</keyword>
<keyword evidence="14" id="KW-1133">Transmembrane helix</keyword>
<keyword evidence="5" id="KW-0597">Phosphoprotein</keyword>
<comment type="caution">
    <text evidence="21">The sequence shown here is derived from an EMBL/GenBank/DDBJ whole genome shotgun (WGS) entry which is preliminary data.</text>
</comment>
<keyword evidence="6" id="KW-0433">Leucine-rich repeat</keyword>
<evidence type="ECO:0000313" key="21">
    <source>
        <dbReference type="EMBL" id="KAJ1699180.1"/>
    </source>
</evidence>
<evidence type="ECO:0000256" key="12">
    <source>
        <dbReference type="ARBA" id="ARBA00022777"/>
    </source>
</evidence>
<keyword evidence="12" id="KW-0418">Kinase</keyword>
<evidence type="ECO:0000256" key="15">
    <source>
        <dbReference type="ARBA" id="ARBA00023136"/>
    </source>
</evidence>
<evidence type="ECO:0000256" key="16">
    <source>
        <dbReference type="ARBA" id="ARBA00023170"/>
    </source>
</evidence>
<evidence type="ECO:0000256" key="13">
    <source>
        <dbReference type="ARBA" id="ARBA00022840"/>
    </source>
</evidence>
<dbReference type="FunFam" id="1.10.510.10:FF:000358">
    <property type="entry name" value="Putative leucine-rich repeat receptor-like serine/threonine-protein kinase"/>
    <property type="match status" value="1"/>
</dbReference>
<dbReference type="EMBL" id="JAMQYH010000002">
    <property type="protein sequence ID" value="KAJ1699180.1"/>
    <property type="molecule type" value="Genomic_DNA"/>
</dbReference>
<dbReference type="AlphaFoldDB" id="A0A9Q0HVA4"/>
<evidence type="ECO:0000256" key="11">
    <source>
        <dbReference type="ARBA" id="ARBA00022741"/>
    </source>
</evidence>
<dbReference type="Pfam" id="PF07714">
    <property type="entry name" value="PK_Tyr_Ser-Thr"/>
    <property type="match status" value="1"/>
</dbReference>
<keyword evidence="4" id="KW-0723">Serine/threonine-protein kinase</keyword>
<dbReference type="PANTHER" id="PTHR48055">
    <property type="entry name" value="LEUCINE-RICH REPEAT RECEPTOR PROTEIN KINASE EMS1"/>
    <property type="match status" value="1"/>
</dbReference>
<keyword evidence="3" id="KW-1003">Cell membrane</keyword>
<protein>
    <recommendedName>
        <fullName evidence="2">non-specific serine/threonine protein kinase</fullName>
        <ecNumber evidence="2">2.7.11.1</ecNumber>
    </recommendedName>
</protein>
<keyword evidence="7" id="KW-0808">Transferase</keyword>
<evidence type="ECO:0000256" key="9">
    <source>
        <dbReference type="ARBA" id="ARBA00022729"/>
    </source>
</evidence>
<gene>
    <name evidence="21" type="ORF">LUZ63_007692</name>
</gene>
<evidence type="ECO:0000256" key="6">
    <source>
        <dbReference type="ARBA" id="ARBA00022614"/>
    </source>
</evidence>
<comment type="catalytic activity">
    <reaction evidence="19">
        <text>L-seryl-[protein] + ATP = O-phospho-L-seryl-[protein] + ADP + H(+)</text>
        <dbReference type="Rhea" id="RHEA:17989"/>
        <dbReference type="Rhea" id="RHEA-COMP:9863"/>
        <dbReference type="Rhea" id="RHEA-COMP:11604"/>
        <dbReference type="ChEBI" id="CHEBI:15378"/>
        <dbReference type="ChEBI" id="CHEBI:29999"/>
        <dbReference type="ChEBI" id="CHEBI:30616"/>
        <dbReference type="ChEBI" id="CHEBI:83421"/>
        <dbReference type="ChEBI" id="CHEBI:456216"/>
        <dbReference type="EC" id="2.7.11.1"/>
    </reaction>
</comment>
<evidence type="ECO:0000256" key="18">
    <source>
        <dbReference type="ARBA" id="ARBA00047899"/>
    </source>
</evidence>
<name>A0A9Q0HVA4_9POAL</name>